<dbReference type="InterPro" id="IPR019494">
    <property type="entry name" value="FIST_C"/>
</dbReference>
<reference evidence="3 4" key="1">
    <citation type="submission" date="2017-06" db="EMBL/GenBank/DDBJ databases">
        <authorList>
            <person name="Kim H.J."/>
            <person name="Triplett B.A."/>
        </authorList>
    </citation>
    <scope>NUCLEOTIDE SEQUENCE [LARGE SCALE GENOMIC DNA]</scope>
    <source>
        <strain evidence="3 4">DSM 19307</strain>
    </source>
</reference>
<dbReference type="Proteomes" id="UP000198393">
    <property type="component" value="Unassembled WGS sequence"/>
</dbReference>
<dbReference type="InterPro" id="IPR013702">
    <property type="entry name" value="FIST_domain_N"/>
</dbReference>
<keyword evidence="4" id="KW-1185">Reference proteome</keyword>
<proteinExistence type="predicted"/>
<dbReference type="RefSeq" id="WP_089355453.1">
    <property type="nucleotide sequence ID" value="NZ_FZPD01000001.1"/>
</dbReference>
<evidence type="ECO:0000259" key="1">
    <source>
        <dbReference type="SMART" id="SM00897"/>
    </source>
</evidence>
<dbReference type="OrthoDB" id="9770435at2"/>
<evidence type="ECO:0000259" key="2">
    <source>
        <dbReference type="SMART" id="SM01204"/>
    </source>
</evidence>
<organism evidence="3 4">
    <name type="scientific">Ekhidna lutea</name>
    <dbReference type="NCBI Taxonomy" id="447679"/>
    <lineage>
        <taxon>Bacteria</taxon>
        <taxon>Pseudomonadati</taxon>
        <taxon>Bacteroidota</taxon>
        <taxon>Cytophagia</taxon>
        <taxon>Cytophagales</taxon>
        <taxon>Reichenbachiellaceae</taxon>
        <taxon>Ekhidna</taxon>
    </lineage>
</organism>
<dbReference type="SMART" id="SM01204">
    <property type="entry name" value="FIST_C"/>
    <property type="match status" value="1"/>
</dbReference>
<dbReference type="PANTHER" id="PTHR40252">
    <property type="entry name" value="BLR0328 PROTEIN"/>
    <property type="match status" value="1"/>
</dbReference>
<dbReference type="AlphaFoldDB" id="A0A239FKG0"/>
<gene>
    <name evidence="3" type="ORF">SAMN05421640_0704</name>
</gene>
<protein>
    <submittedName>
        <fullName evidence="3">Uncharacterized conserved protein, contains FIST_N domain</fullName>
    </submittedName>
</protein>
<dbReference type="PANTHER" id="PTHR40252:SF2">
    <property type="entry name" value="BLR0328 PROTEIN"/>
    <property type="match status" value="1"/>
</dbReference>
<feature type="domain" description="FIST C-domain" evidence="2">
    <location>
        <begin position="219"/>
        <end position="357"/>
    </location>
</feature>
<feature type="domain" description="FIST" evidence="1">
    <location>
        <begin position="25"/>
        <end position="218"/>
    </location>
</feature>
<dbReference type="EMBL" id="FZPD01000001">
    <property type="protein sequence ID" value="SNS57068.1"/>
    <property type="molecule type" value="Genomic_DNA"/>
</dbReference>
<accession>A0A239FKG0</accession>
<evidence type="ECO:0000313" key="3">
    <source>
        <dbReference type="EMBL" id="SNS57068.1"/>
    </source>
</evidence>
<sequence>MKIEQKLWTNEIGWESVIDKNLSSSANLVLVFGDKGELSNQSRFDELRNFYPNADIVTCSTAGEILGDQTSEGTINSTALYLEKTAIKSHSVKITKTSESFEAGIELMKILQAQDLSYTLVISDGHIVNGSELTRALGEISSDTNIVTGGLAGDGANFESTLVGLNEAPMQGRIVGIGFYGDNLKVGHAAKGGWDTFGPERLVTRSKSNVLYELDGKSALDLYKLYLGDLADELPGSALLFPLSIKVNDTETLVRTVLSIDEEQKSMTFAGDIPEGSVARMMKSNFERLIDGASQAAGISMSDFGSFQPDLAILISCVGRKIALGARIEEEVEMVKELLGKDTITAGFYSYGEISPIVKSTKCELHNQTMTITTFKEMV</sequence>
<dbReference type="SMART" id="SM00897">
    <property type="entry name" value="FIST"/>
    <property type="match status" value="1"/>
</dbReference>
<name>A0A239FKG0_EKHLU</name>
<dbReference type="Pfam" id="PF10442">
    <property type="entry name" value="FIST_C"/>
    <property type="match status" value="1"/>
</dbReference>
<evidence type="ECO:0000313" key="4">
    <source>
        <dbReference type="Proteomes" id="UP000198393"/>
    </source>
</evidence>
<dbReference type="Pfam" id="PF08495">
    <property type="entry name" value="FIST"/>
    <property type="match status" value="1"/>
</dbReference>